<dbReference type="InterPro" id="IPR001623">
    <property type="entry name" value="DnaJ_domain"/>
</dbReference>
<sequence>MNNYYDRLGIRHNATRDEVKNAYRRLAKKYHPDVNHGNPDAAERFKEIKEAYETLYSPELREKYDAKLGVKNSNEQRESGQSTKVHGETYHQGFDPSAVHQTFEQFFGFNPKTKQPTRNKNEQQKKNPLDTSDIFNQYFGRR</sequence>
<dbReference type="InterPro" id="IPR036869">
    <property type="entry name" value="J_dom_sf"/>
</dbReference>
<dbReference type="PANTHER" id="PTHR43096:SF52">
    <property type="entry name" value="DNAJ HOMOLOG 1, MITOCHONDRIAL-RELATED"/>
    <property type="match status" value="1"/>
</dbReference>
<evidence type="ECO:0000256" key="3">
    <source>
        <dbReference type="ARBA" id="ARBA00023186"/>
    </source>
</evidence>
<dbReference type="OrthoDB" id="9779889at2"/>
<comment type="caution">
    <text evidence="6">The sequence shown here is derived from an EMBL/GenBank/DDBJ whole genome shotgun (WGS) entry which is preliminary data.</text>
</comment>
<dbReference type="Pfam" id="PF00226">
    <property type="entry name" value="DnaJ"/>
    <property type="match status" value="1"/>
</dbReference>
<reference evidence="6 7" key="1">
    <citation type="submission" date="2018-12" db="EMBL/GenBank/DDBJ databases">
        <authorList>
            <person name="Yu L."/>
        </authorList>
    </citation>
    <scope>NUCLEOTIDE SEQUENCE [LARGE SCALE GENOMIC DNA]</scope>
    <source>
        <strain evidence="6 7">S5H2222</strain>
    </source>
</reference>
<evidence type="ECO:0000256" key="4">
    <source>
        <dbReference type="SAM" id="MobiDB-lite"/>
    </source>
</evidence>
<evidence type="ECO:0000313" key="6">
    <source>
        <dbReference type="EMBL" id="RTQ92874.1"/>
    </source>
</evidence>
<feature type="compositionally biased region" description="Basic and acidic residues" evidence="4">
    <location>
        <begin position="119"/>
        <end position="128"/>
    </location>
</feature>
<dbReference type="EMBL" id="RXNR01000026">
    <property type="protein sequence ID" value="RTQ92874.1"/>
    <property type="molecule type" value="Genomic_DNA"/>
</dbReference>
<dbReference type="CDD" id="cd06257">
    <property type="entry name" value="DnaJ"/>
    <property type="match status" value="1"/>
</dbReference>
<dbReference type="AlphaFoldDB" id="A0A3S0QVD8"/>
<accession>A0A3S0QVD8</accession>
<dbReference type="RefSeq" id="WP_126294440.1">
    <property type="nucleotide sequence ID" value="NZ_CP155468.1"/>
</dbReference>
<dbReference type="PRINTS" id="PR00625">
    <property type="entry name" value="JDOMAIN"/>
</dbReference>
<dbReference type="GO" id="GO:0051082">
    <property type="term" value="F:unfolded protein binding"/>
    <property type="evidence" value="ECO:0007669"/>
    <property type="project" value="TreeGrafter"/>
</dbReference>
<gene>
    <name evidence="6" type="ORF">EKG35_10680</name>
</gene>
<dbReference type="GO" id="GO:0042026">
    <property type="term" value="P:protein refolding"/>
    <property type="evidence" value="ECO:0007669"/>
    <property type="project" value="TreeGrafter"/>
</dbReference>
<keyword evidence="7" id="KW-1185">Reference proteome</keyword>
<dbReference type="SMART" id="SM00271">
    <property type="entry name" value="DnaJ"/>
    <property type="match status" value="1"/>
</dbReference>
<evidence type="ECO:0000313" key="7">
    <source>
        <dbReference type="Proteomes" id="UP000276349"/>
    </source>
</evidence>
<organism evidence="6 7">
    <name type="scientific">Lysinibacillus telephonicus</name>
    <dbReference type="NCBI Taxonomy" id="1714840"/>
    <lineage>
        <taxon>Bacteria</taxon>
        <taxon>Bacillati</taxon>
        <taxon>Bacillota</taxon>
        <taxon>Bacilli</taxon>
        <taxon>Bacillales</taxon>
        <taxon>Bacillaceae</taxon>
        <taxon>Lysinibacillus</taxon>
    </lineage>
</organism>
<dbReference type="PANTHER" id="PTHR43096">
    <property type="entry name" value="DNAJ HOMOLOG 1, MITOCHONDRIAL-RELATED"/>
    <property type="match status" value="1"/>
</dbReference>
<feature type="region of interest" description="Disordered" evidence="4">
    <location>
        <begin position="71"/>
        <end position="94"/>
    </location>
</feature>
<feature type="domain" description="J" evidence="5">
    <location>
        <begin position="3"/>
        <end position="68"/>
    </location>
</feature>
<evidence type="ECO:0000256" key="1">
    <source>
        <dbReference type="ARBA" id="ARBA00022705"/>
    </source>
</evidence>
<evidence type="ECO:0000259" key="5">
    <source>
        <dbReference type="PROSITE" id="PS50076"/>
    </source>
</evidence>
<proteinExistence type="predicted"/>
<protein>
    <submittedName>
        <fullName evidence="6">J domain-containing protein</fullName>
    </submittedName>
</protein>
<keyword evidence="1" id="KW-0235">DNA replication</keyword>
<keyword evidence="2" id="KW-0346">Stress response</keyword>
<dbReference type="GO" id="GO:0005737">
    <property type="term" value="C:cytoplasm"/>
    <property type="evidence" value="ECO:0007669"/>
    <property type="project" value="TreeGrafter"/>
</dbReference>
<dbReference type="SUPFAM" id="SSF46565">
    <property type="entry name" value="Chaperone J-domain"/>
    <property type="match status" value="1"/>
</dbReference>
<keyword evidence="3" id="KW-0143">Chaperone</keyword>
<dbReference type="PROSITE" id="PS50076">
    <property type="entry name" value="DNAJ_2"/>
    <property type="match status" value="1"/>
</dbReference>
<dbReference type="Gene3D" id="1.10.287.110">
    <property type="entry name" value="DnaJ domain"/>
    <property type="match status" value="1"/>
</dbReference>
<name>A0A3S0QVD8_9BACI</name>
<evidence type="ECO:0000256" key="2">
    <source>
        <dbReference type="ARBA" id="ARBA00023016"/>
    </source>
</evidence>
<feature type="region of interest" description="Disordered" evidence="4">
    <location>
        <begin position="109"/>
        <end position="142"/>
    </location>
</feature>
<dbReference type="Proteomes" id="UP000276349">
    <property type="component" value="Unassembled WGS sequence"/>
</dbReference>
<dbReference type="GO" id="GO:0006260">
    <property type="term" value="P:DNA replication"/>
    <property type="evidence" value="ECO:0007669"/>
    <property type="project" value="UniProtKB-KW"/>
</dbReference>